<dbReference type="EMBL" id="GGEC01057129">
    <property type="protein sequence ID" value="MBX37613.1"/>
    <property type="molecule type" value="Transcribed_RNA"/>
</dbReference>
<accession>A0A2P2N575</accession>
<reference evidence="1" key="1">
    <citation type="submission" date="2018-02" db="EMBL/GenBank/DDBJ databases">
        <title>Rhizophora mucronata_Transcriptome.</title>
        <authorList>
            <person name="Meera S.P."/>
            <person name="Sreeshan A."/>
            <person name="Augustine A."/>
        </authorList>
    </citation>
    <scope>NUCLEOTIDE SEQUENCE</scope>
    <source>
        <tissue evidence="1">Leaf</tissue>
    </source>
</reference>
<protein>
    <submittedName>
        <fullName evidence="1">Omega-6 fatty acid desaturase endoplasmic reticulum isozyme 1-like</fullName>
    </submittedName>
</protein>
<sequence>MLWDGLFDSAKSEWRLGVWHSLEVGFFGSTVDDCCRHLAASFHCSLQIPCKLCKHGEPSQFLC</sequence>
<name>A0A2P2N575_RHIMU</name>
<dbReference type="AlphaFoldDB" id="A0A2P2N575"/>
<organism evidence="1">
    <name type="scientific">Rhizophora mucronata</name>
    <name type="common">Asiatic mangrove</name>
    <dbReference type="NCBI Taxonomy" id="61149"/>
    <lineage>
        <taxon>Eukaryota</taxon>
        <taxon>Viridiplantae</taxon>
        <taxon>Streptophyta</taxon>
        <taxon>Embryophyta</taxon>
        <taxon>Tracheophyta</taxon>
        <taxon>Spermatophyta</taxon>
        <taxon>Magnoliopsida</taxon>
        <taxon>eudicotyledons</taxon>
        <taxon>Gunneridae</taxon>
        <taxon>Pentapetalae</taxon>
        <taxon>rosids</taxon>
        <taxon>fabids</taxon>
        <taxon>Malpighiales</taxon>
        <taxon>Rhizophoraceae</taxon>
        <taxon>Rhizophora</taxon>
    </lineage>
</organism>
<evidence type="ECO:0000313" key="1">
    <source>
        <dbReference type="EMBL" id="MBX37613.1"/>
    </source>
</evidence>
<proteinExistence type="predicted"/>